<dbReference type="InterPro" id="IPR015424">
    <property type="entry name" value="PyrdxlP-dep_Trfase"/>
</dbReference>
<dbReference type="InterPro" id="IPR005814">
    <property type="entry name" value="Aminotrans_3"/>
</dbReference>
<dbReference type="PANTHER" id="PTHR43094:SF1">
    <property type="entry name" value="AMINOTRANSFERASE CLASS-III"/>
    <property type="match status" value="1"/>
</dbReference>
<comment type="caution">
    <text evidence="3">The sequence shown here is derived from an EMBL/GenBank/DDBJ whole genome shotgun (WGS) entry which is preliminary data.</text>
</comment>
<organism evidence="3 4">
    <name type="scientific">Vanrija albida</name>
    <dbReference type="NCBI Taxonomy" id="181172"/>
    <lineage>
        <taxon>Eukaryota</taxon>
        <taxon>Fungi</taxon>
        <taxon>Dikarya</taxon>
        <taxon>Basidiomycota</taxon>
        <taxon>Agaricomycotina</taxon>
        <taxon>Tremellomycetes</taxon>
        <taxon>Trichosporonales</taxon>
        <taxon>Trichosporonaceae</taxon>
        <taxon>Vanrija</taxon>
    </lineage>
</organism>
<evidence type="ECO:0000313" key="4">
    <source>
        <dbReference type="Proteomes" id="UP001565368"/>
    </source>
</evidence>
<dbReference type="Gene3D" id="3.90.1150.10">
    <property type="entry name" value="Aspartate Aminotransferase, domain 1"/>
    <property type="match status" value="1"/>
</dbReference>
<proteinExistence type="inferred from homology"/>
<keyword evidence="2" id="KW-0663">Pyridoxal phosphate</keyword>
<gene>
    <name evidence="3" type="ORF">Q8F55_003268</name>
</gene>
<protein>
    <recommendedName>
        <fullName evidence="5">Aspartate aminotransferase family protein</fullName>
    </recommendedName>
</protein>
<name>A0ABR3QC66_9TREE</name>
<dbReference type="PANTHER" id="PTHR43094">
    <property type="entry name" value="AMINOTRANSFERASE"/>
    <property type="match status" value="1"/>
</dbReference>
<dbReference type="Pfam" id="PF00202">
    <property type="entry name" value="Aminotran_3"/>
    <property type="match status" value="1"/>
</dbReference>
<dbReference type="GeneID" id="95984311"/>
<evidence type="ECO:0000256" key="1">
    <source>
        <dbReference type="ARBA" id="ARBA00008954"/>
    </source>
</evidence>
<dbReference type="Gene3D" id="3.40.640.10">
    <property type="entry name" value="Type I PLP-dependent aspartate aminotransferase-like (Major domain)"/>
    <property type="match status" value="1"/>
</dbReference>
<dbReference type="RefSeq" id="XP_069212201.1">
    <property type="nucleotide sequence ID" value="XM_069351815.1"/>
</dbReference>
<dbReference type="Proteomes" id="UP001565368">
    <property type="component" value="Unassembled WGS sequence"/>
</dbReference>
<evidence type="ECO:0000256" key="2">
    <source>
        <dbReference type="ARBA" id="ARBA00022898"/>
    </source>
</evidence>
<evidence type="ECO:0008006" key="5">
    <source>
        <dbReference type="Google" id="ProtNLM"/>
    </source>
</evidence>
<keyword evidence="4" id="KW-1185">Reference proteome</keyword>
<accession>A0ABR3QC66</accession>
<reference evidence="3 4" key="1">
    <citation type="submission" date="2023-08" db="EMBL/GenBank/DDBJ databases">
        <title>Annotated Genome Sequence of Vanrija albida AlHP1.</title>
        <authorList>
            <person name="Herzog R."/>
        </authorList>
    </citation>
    <scope>NUCLEOTIDE SEQUENCE [LARGE SCALE GENOMIC DNA]</scope>
    <source>
        <strain evidence="3 4">AlHP1</strain>
    </source>
</reference>
<dbReference type="EMBL" id="JBBXJM010000002">
    <property type="protein sequence ID" value="KAL1412257.1"/>
    <property type="molecule type" value="Genomic_DNA"/>
</dbReference>
<dbReference type="InterPro" id="IPR015421">
    <property type="entry name" value="PyrdxlP-dep_Trfase_major"/>
</dbReference>
<sequence>MAPMAVETLGLARPLKPESSRTKPIMYRTTSPSPVAVKTDNIYVTFEDGSVVIDAVGGAGVSILGFGNQTVIQAVKDEMDRCGYVYAGLYSNAASEKLAAYLIDHSEGDFAGVNFVGGGSECIESCLKLAKQYWWERGNTIKRRFIGRKMSYHGNTIAALSLGWHPVRRVPFASFVNEDMFSWVSPAFYGHGARPGESEEDYATRLADELDAEITRLGPETVAAFVIEPMVATSIGAALPPKTYFTKIKAVCDEHDVLLIFDEIMCGMWRTGRMFTYWRIGEGVKPDLVATGGG</sequence>
<dbReference type="InterPro" id="IPR015422">
    <property type="entry name" value="PyrdxlP-dep_Trfase_small"/>
</dbReference>
<comment type="similarity">
    <text evidence="1">Belongs to the class-III pyridoxal-phosphate-dependent aminotransferase family.</text>
</comment>
<evidence type="ECO:0000313" key="3">
    <source>
        <dbReference type="EMBL" id="KAL1412257.1"/>
    </source>
</evidence>
<dbReference type="SUPFAM" id="SSF53383">
    <property type="entry name" value="PLP-dependent transferases"/>
    <property type="match status" value="1"/>
</dbReference>